<dbReference type="InterPro" id="IPR029063">
    <property type="entry name" value="SAM-dependent_MTases_sf"/>
</dbReference>
<proteinExistence type="predicted"/>
<dbReference type="Gene3D" id="3.40.50.150">
    <property type="entry name" value="Vaccinia Virus protein VP39"/>
    <property type="match status" value="1"/>
</dbReference>
<dbReference type="InterPro" id="IPR010719">
    <property type="entry name" value="MnmM_MeTrfase"/>
</dbReference>
<dbReference type="RefSeq" id="WP_231956029.1">
    <property type="nucleotide sequence ID" value="NZ_AP017312.1"/>
</dbReference>
<dbReference type="Pfam" id="PF06962">
    <property type="entry name" value="rRNA_methylase"/>
    <property type="match status" value="1"/>
</dbReference>
<organism evidence="1 2">
    <name type="scientific">Aneurinibacillus soli</name>
    <dbReference type="NCBI Taxonomy" id="1500254"/>
    <lineage>
        <taxon>Bacteria</taxon>
        <taxon>Bacillati</taxon>
        <taxon>Bacillota</taxon>
        <taxon>Bacilli</taxon>
        <taxon>Bacillales</taxon>
        <taxon>Paenibacillaceae</taxon>
        <taxon>Aneurinibacillus group</taxon>
        <taxon>Aneurinibacillus</taxon>
    </lineage>
</organism>
<name>A0A0U5BDL0_9BACL</name>
<protein>
    <submittedName>
        <fullName evidence="1">Uncharacterized protein</fullName>
    </submittedName>
</protein>
<dbReference type="Proteomes" id="UP000217696">
    <property type="component" value="Chromosome"/>
</dbReference>
<reference evidence="1 2" key="1">
    <citation type="submission" date="2015-12" db="EMBL/GenBank/DDBJ databases">
        <title>Genome sequence of Aneurinibacillus soli.</title>
        <authorList>
            <person name="Lee J.S."/>
            <person name="Lee K.C."/>
            <person name="Kim K.K."/>
            <person name="Lee B.W."/>
        </authorList>
    </citation>
    <scope>NUCLEOTIDE SEQUENCE [LARGE SCALE GENOMIC DNA]</scope>
    <source>
        <strain evidence="1 2">CB4</strain>
    </source>
</reference>
<gene>
    <name evidence="1" type="ORF">CB4_02990</name>
</gene>
<dbReference type="CDD" id="cd02440">
    <property type="entry name" value="AdoMet_MTases"/>
    <property type="match status" value="1"/>
</dbReference>
<dbReference type="SUPFAM" id="SSF53335">
    <property type="entry name" value="S-adenosyl-L-methionine-dependent methyltransferases"/>
    <property type="match status" value="1"/>
</dbReference>
<dbReference type="EMBL" id="AP017312">
    <property type="protein sequence ID" value="BAU28813.1"/>
    <property type="molecule type" value="Genomic_DNA"/>
</dbReference>
<sequence>MKQKVEERRERLPRITEMAHQLLVGRVRSGDTVVDATAGNGHDTLFLAQLVGENGLVHAYDVQEQALAATAERLANAGVEERVQLHHASHTEIAQIKEEIQAAVFNLGYLPGSDKTMITQAKSTLEAVQAAREKLACGGMIVLVIYRGHEGGEEEAAQIEAYAQSLPIAEYLVLRYDYINLDNRPPYVIVIEKK</sequence>
<dbReference type="KEGG" id="asoc:CB4_02990"/>
<dbReference type="PANTHER" id="PTHR35276">
    <property type="entry name" value="S-ADENOSYL-L-METHIONINE-DEPENDENT METHYLTRANSFERASES SUPERFAMILY PROTEIN"/>
    <property type="match status" value="1"/>
</dbReference>
<dbReference type="PANTHER" id="PTHR35276:SF1">
    <property type="entry name" value="TRNA (MNM(5)S(2)U34)-METHYLTRANSFERASE, CHLOROPLASTIC"/>
    <property type="match status" value="1"/>
</dbReference>
<accession>A0A0U5BDL0</accession>
<dbReference type="AlphaFoldDB" id="A0A0U5BDL0"/>
<evidence type="ECO:0000313" key="2">
    <source>
        <dbReference type="Proteomes" id="UP000217696"/>
    </source>
</evidence>
<keyword evidence="2" id="KW-1185">Reference proteome</keyword>
<evidence type="ECO:0000313" key="1">
    <source>
        <dbReference type="EMBL" id="BAU28813.1"/>
    </source>
</evidence>